<accession>A0AAE3ZLI9</accession>
<reference evidence="2 3" key="1">
    <citation type="submission" date="2023-07" db="EMBL/GenBank/DDBJ databases">
        <title>Sequencing the genomes of 1000 actinobacteria strains.</title>
        <authorList>
            <person name="Klenk H.-P."/>
        </authorList>
    </citation>
    <scope>NUCLEOTIDE SEQUENCE [LARGE SCALE GENOMIC DNA]</scope>
    <source>
        <strain evidence="2 3">DSM 44711</strain>
    </source>
</reference>
<feature type="region of interest" description="Disordered" evidence="1">
    <location>
        <begin position="1"/>
        <end position="33"/>
    </location>
</feature>
<dbReference type="Proteomes" id="UP001183629">
    <property type="component" value="Unassembled WGS sequence"/>
</dbReference>
<dbReference type="EMBL" id="JAVDYC010000001">
    <property type="protein sequence ID" value="MDR7322144.1"/>
    <property type="molecule type" value="Genomic_DNA"/>
</dbReference>
<dbReference type="AlphaFoldDB" id="A0AAE3ZLI9"/>
<protein>
    <submittedName>
        <fullName evidence="2">Uncharacterized protein</fullName>
    </submittedName>
</protein>
<comment type="caution">
    <text evidence="2">The sequence shown here is derived from an EMBL/GenBank/DDBJ whole genome shotgun (WGS) entry which is preliminary data.</text>
</comment>
<proteinExistence type="predicted"/>
<keyword evidence="3" id="KW-1185">Reference proteome</keyword>
<evidence type="ECO:0000313" key="3">
    <source>
        <dbReference type="Proteomes" id="UP001183629"/>
    </source>
</evidence>
<evidence type="ECO:0000256" key="1">
    <source>
        <dbReference type="SAM" id="MobiDB-lite"/>
    </source>
</evidence>
<organism evidence="2 3">
    <name type="scientific">Catenuloplanes niger</name>
    <dbReference type="NCBI Taxonomy" id="587534"/>
    <lineage>
        <taxon>Bacteria</taxon>
        <taxon>Bacillati</taxon>
        <taxon>Actinomycetota</taxon>
        <taxon>Actinomycetes</taxon>
        <taxon>Micromonosporales</taxon>
        <taxon>Micromonosporaceae</taxon>
        <taxon>Catenuloplanes</taxon>
    </lineage>
</organism>
<name>A0AAE3ZLI9_9ACTN</name>
<sequence length="33" mass="3508">MNRGLSKLVADIDQDSKDGSRTEMAGRVISGSL</sequence>
<gene>
    <name evidence="2" type="ORF">J2S44_002394</name>
</gene>
<evidence type="ECO:0000313" key="2">
    <source>
        <dbReference type="EMBL" id="MDR7322144.1"/>
    </source>
</evidence>